<feature type="coiled-coil region" evidence="1">
    <location>
        <begin position="181"/>
        <end position="222"/>
    </location>
</feature>
<feature type="coiled-coil region" evidence="1">
    <location>
        <begin position="31"/>
        <end position="58"/>
    </location>
</feature>
<reference evidence="2 3" key="2">
    <citation type="submission" date="2017-10" db="EMBL/GenBank/DDBJ databases">
        <title>Extensive intraspecific genome diversity in a model arbuscular mycorrhizal fungus.</title>
        <authorList>
            <person name="Chen E.C.H."/>
            <person name="Morin E."/>
            <person name="Baudet D."/>
            <person name="Noel J."/>
            <person name="Ndikumana S."/>
            <person name="Charron P."/>
            <person name="St-Onge C."/>
            <person name="Giorgi J."/>
            <person name="Grigoriev I.V."/>
            <person name="Roux C."/>
            <person name="Martin F.M."/>
            <person name="Corradi N."/>
        </authorList>
    </citation>
    <scope>NUCLEOTIDE SEQUENCE [LARGE SCALE GENOMIC DNA]</scope>
    <source>
        <strain evidence="2 3">C2</strain>
    </source>
</reference>
<sequence>MEETSLKTQITKLAYTLQSQEQYIKYLYGVIEGHESEIEELRQKNAELRVKLKKALEMASLKEEGLQALEPGIRVYLDHTTLITDDPHLNNLFNSANASFDTIIQHTNELQNIIKDQNNMEDRLEGLLDDVHNCEKYLRQELNNTHATILKTRHTYKDVYANEVRHRQHWEGLAQNTQIQLANIQAQFANSQIQLANIQAQFANSQIQLANVQRERDESRRNAHKLL</sequence>
<evidence type="ECO:0000256" key="1">
    <source>
        <dbReference type="SAM" id="Coils"/>
    </source>
</evidence>
<dbReference type="AlphaFoldDB" id="A0A2N1M4Q1"/>
<dbReference type="VEuPathDB" id="FungiDB:FUN_001123"/>
<feature type="coiled-coil region" evidence="1">
    <location>
        <begin position="103"/>
        <end position="130"/>
    </location>
</feature>
<keyword evidence="1" id="KW-0175">Coiled coil</keyword>
<gene>
    <name evidence="2" type="ORF">RhiirC2_828550</name>
</gene>
<evidence type="ECO:0000313" key="3">
    <source>
        <dbReference type="Proteomes" id="UP000233469"/>
    </source>
</evidence>
<reference evidence="2 3" key="1">
    <citation type="submission" date="2016-04" db="EMBL/GenBank/DDBJ databases">
        <title>Genome analyses suggest a sexual origin of heterokaryosis in a supposedly ancient asexual fungus.</title>
        <authorList>
            <person name="Ropars J."/>
            <person name="Sedzielewska K."/>
            <person name="Noel J."/>
            <person name="Charron P."/>
            <person name="Farinelli L."/>
            <person name="Marton T."/>
            <person name="Kruger M."/>
            <person name="Pelin A."/>
            <person name="Brachmann A."/>
            <person name="Corradi N."/>
        </authorList>
    </citation>
    <scope>NUCLEOTIDE SEQUENCE [LARGE SCALE GENOMIC DNA]</scope>
    <source>
        <strain evidence="2 3">C2</strain>
    </source>
</reference>
<dbReference type="Proteomes" id="UP000233469">
    <property type="component" value="Unassembled WGS sequence"/>
</dbReference>
<name>A0A2N1M4Q1_9GLOM</name>
<evidence type="ECO:0000313" key="2">
    <source>
        <dbReference type="EMBL" id="PKK56589.1"/>
    </source>
</evidence>
<accession>A0A2N1M4Q1</accession>
<organism evidence="2 3">
    <name type="scientific">Rhizophagus irregularis</name>
    <dbReference type="NCBI Taxonomy" id="588596"/>
    <lineage>
        <taxon>Eukaryota</taxon>
        <taxon>Fungi</taxon>
        <taxon>Fungi incertae sedis</taxon>
        <taxon>Mucoromycota</taxon>
        <taxon>Glomeromycotina</taxon>
        <taxon>Glomeromycetes</taxon>
        <taxon>Glomerales</taxon>
        <taxon>Glomeraceae</taxon>
        <taxon>Rhizophagus</taxon>
    </lineage>
</organism>
<comment type="caution">
    <text evidence="2">The sequence shown here is derived from an EMBL/GenBank/DDBJ whole genome shotgun (WGS) entry which is preliminary data.</text>
</comment>
<dbReference type="EMBL" id="LLXL01005404">
    <property type="protein sequence ID" value="PKK56589.1"/>
    <property type="molecule type" value="Genomic_DNA"/>
</dbReference>
<protein>
    <submittedName>
        <fullName evidence="2">Uncharacterized protein</fullName>
    </submittedName>
</protein>
<dbReference type="VEuPathDB" id="FungiDB:RhiirA1_447915"/>
<proteinExistence type="predicted"/>